<evidence type="ECO:0000256" key="2">
    <source>
        <dbReference type="SAM" id="Coils"/>
    </source>
</evidence>
<dbReference type="PANTHER" id="PTHR34916">
    <property type="entry name" value="GI:13385330"/>
    <property type="match status" value="1"/>
</dbReference>
<keyword evidence="1 2" id="KW-0175">Coiled coil</keyword>
<dbReference type="Pfam" id="PF15739">
    <property type="entry name" value="TSNAXIP1_N"/>
    <property type="match status" value="1"/>
</dbReference>
<feature type="compositionally biased region" description="Polar residues" evidence="3">
    <location>
        <begin position="64"/>
        <end position="73"/>
    </location>
</feature>
<dbReference type="PANTHER" id="PTHR34916:SF1">
    <property type="entry name" value="GI:13385330"/>
    <property type="match status" value="1"/>
</dbReference>
<keyword evidence="5" id="KW-1185">Reference proteome</keyword>
<reference evidence="6" key="1">
    <citation type="submission" date="2025-08" db="UniProtKB">
        <authorList>
            <consortium name="RefSeq"/>
        </authorList>
    </citation>
    <scope>IDENTIFICATION</scope>
</reference>
<feature type="coiled-coil region" evidence="2">
    <location>
        <begin position="294"/>
        <end position="321"/>
    </location>
</feature>
<accession>A0A9Y4MZD5</accession>
<sequence length="447" mass="51094">MSNSCKPKSWSYGSDIHRLLLAAEAGQKADILTYSSGHLGPRSLDRPHGETKQFFWRMSQSLKETPTSLTLQKRQTKTLPDLKRKETKEPPSEFTTVESEVLGARQDQSAEHSSHADRREDIRLPEILYPSLNSSSAQLRACSQKKSNSSSDTESNHQFCPSHSDQEGLSIKDQQEIKQQLGRQILAKPDLWAGTNVAETHETKLQKELSKLSAQSRPSRERLAVFSDVFDDVCEGSPVFGRILREIKTDYDLYVNDLMTFHSSPHNMSLNTSLKDLGNDNISETEFSDAEKEVCRLEQEARRALEENKRARNELRSLQAITSPEDGDMKNTSLSGLRQDSETAVVRTDGVQFRRLQVLNTWEEIQQLEKEIKEKLVPTATTAATERRIKDQKLEILKLIASNDRLRTINKDLENKINVVLNREKASKAIRRMLWDEIYRDLQTERE</sequence>
<feature type="domain" description="Translin-associated factor X-interacting protein 1 N-terminal" evidence="4">
    <location>
        <begin position="202"/>
        <end position="312"/>
    </location>
</feature>
<evidence type="ECO:0000256" key="3">
    <source>
        <dbReference type="SAM" id="MobiDB-lite"/>
    </source>
</evidence>
<dbReference type="GeneID" id="103358149"/>
<name>A0A9Y4MZD5_9TELE</name>
<evidence type="ECO:0000313" key="6">
    <source>
        <dbReference type="RefSeq" id="XP_008281217.1"/>
    </source>
</evidence>
<gene>
    <name evidence="6" type="primary">LOC103358149</name>
</gene>
<organism evidence="5 6">
    <name type="scientific">Stegastes partitus</name>
    <name type="common">bicolor damselfish</name>
    <dbReference type="NCBI Taxonomy" id="144197"/>
    <lineage>
        <taxon>Eukaryota</taxon>
        <taxon>Metazoa</taxon>
        <taxon>Chordata</taxon>
        <taxon>Craniata</taxon>
        <taxon>Vertebrata</taxon>
        <taxon>Euteleostomi</taxon>
        <taxon>Actinopterygii</taxon>
        <taxon>Neopterygii</taxon>
        <taxon>Teleostei</taxon>
        <taxon>Neoteleostei</taxon>
        <taxon>Acanthomorphata</taxon>
        <taxon>Ovalentaria</taxon>
        <taxon>Pomacentridae</taxon>
        <taxon>Stegastes</taxon>
    </lineage>
</organism>
<evidence type="ECO:0000259" key="4">
    <source>
        <dbReference type="Pfam" id="PF15739"/>
    </source>
</evidence>
<feature type="compositionally biased region" description="Polar residues" evidence="3">
    <location>
        <begin position="144"/>
        <end position="163"/>
    </location>
</feature>
<proteinExistence type="predicted"/>
<protein>
    <submittedName>
        <fullName evidence="6">Uncharacterized protein C6orf118</fullName>
    </submittedName>
</protein>
<dbReference type="InterPro" id="IPR032755">
    <property type="entry name" value="TSNAXIP1_N"/>
</dbReference>
<evidence type="ECO:0000313" key="5">
    <source>
        <dbReference type="Proteomes" id="UP000694891"/>
    </source>
</evidence>
<dbReference type="AlphaFoldDB" id="A0A9Y4MZD5"/>
<dbReference type="RefSeq" id="XP_008281217.1">
    <property type="nucleotide sequence ID" value="XM_008282995.1"/>
</dbReference>
<feature type="compositionally biased region" description="Basic and acidic residues" evidence="3">
    <location>
        <begin position="108"/>
        <end position="122"/>
    </location>
</feature>
<dbReference type="Proteomes" id="UP000694891">
    <property type="component" value="Unplaced"/>
</dbReference>
<feature type="compositionally biased region" description="Basic and acidic residues" evidence="3">
    <location>
        <begin position="80"/>
        <end position="91"/>
    </location>
</feature>
<evidence type="ECO:0000256" key="1">
    <source>
        <dbReference type="ARBA" id="ARBA00023054"/>
    </source>
</evidence>
<feature type="region of interest" description="Disordered" evidence="3">
    <location>
        <begin position="64"/>
        <end position="122"/>
    </location>
</feature>
<feature type="region of interest" description="Disordered" evidence="3">
    <location>
        <begin position="139"/>
        <end position="168"/>
    </location>
</feature>